<dbReference type="SUPFAM" id="SSF54631">
    <property type="entry name" value="CBS-domain pair"/>
    <property type="match status" value="1"/>
</dbReference>
<gene>
    <name evidence="3" type="ORF">JD77_06088</name>
</gene>
<comment type="caution">
    <text evidence="3">The sequence shown here is derived from an EMBL/GenBank/DDBJ whole genome shotgun (WGS) entry which is preliminary data.</text>
</comment>
<evidence type="ECO:0000256" key="1">
    <source>
        <dbReference type="PROSITE-ProRule" id="PRU00703"/>
    </source>
</evidence>
<keyword evidence="4" id="KW-1185">Reference proteome</keyword>
<protein>
    <submittedName>
        <fullName evidence="3">CBS domain protein</fullName>
    </submittedName>
</protein>
<evidence type="ECO:0000259" key="2">
    <source>
        <dbReference type="PROSITE" id="PS51371"/>
    </source>
</evidence>
<dbReference type="EMBL" id="VLKE01000001">
    <property type="protein sequence ID" value="TWH71063.1"/>
    <property type="molecule type" value="Genomic_DNA"/>
</dbReference>
<dbReference type="InterPro" id="IPR046342">
    <property type="entry name" value="CBS_dom_sf"/>
</dbReference>
<dbReference type="Gene3D" id="3.10.580.10">
    <property type="entry name" value="CBS-domain"/>
    <property type="match status" value="1"/>
</dbReference>
<proteinExistence type="predicted"/>
<dbReference type="PROSITE" id="PS51371">
    <property type="entry name" value="CBS"/>
    <property type="match status" value="1"/>
</dbReference>
<keyword evidence="1" id="KW-0129">CBS domain</keyword>
<reference evidence="3 4" key="1">
    <citation type="submission" date="2019-07" db="EMBL/GenBank/DDBJ databases">
        <title>R&amp;d 2014.</title>
        <authorList>
            <person name="Klenk H.-P."/>
        </authorList>
    </citation>
    <scope>NUCLEOTIDE SEQUENCE [LARGE SCALE GENOMIC DNA]</scope>
    <source>
        <strain evidence="3 4">DSM 43868</strain>
    </source>
</reference>
<accession>A0A562IK43</accession>
<evidence type="ECO:0000313" key="4">
    <source>
        <dbReference type="Proteomes" id="UP000319825"/>
    </source>
</evidence>
<dbReference type="InterPro" id="IPR000644">
    <property type="entry name" value="CBS_dom"/>
</dbReference>
<name>A0A562IK43_MICOL</name>
<feature type="domain" description="CBS" evidence="2">
    <location>
        <begin position="1"/>
        <end position="49"/>
    </location>
</feature>
<dbReference type="Proteomes" id="UP000319825">
    <property type="component" value="Unassembled WGS sequence"/>
</dbReference>
<sequence>MLAGEDEVLRLMEQHQIRRLPVIDDHRLVGMISEADLAHPPGGTQGSPIHGPDLLDTAGLVASRRLSVALPVTGETGDR</sequence>
<organism evidence="3 4">
    <name type="scientific">Micromonospora olivasterospora</name>
    <dbReference type="NCBI Taxonomy" id="1880"/>
    <lineage>
        <taxon>Bacteria</taxon>
        <taxon>Bacillati</taxon>
        <taxon>Actinomycetota</taxon>
        <taxon>Actinomycetes</taxon>
        <taxon>Micromonosporales</taxon>
        <taxon>Micromonosporaceae</taxon>
        <taxon>Micromonospora</taxon>
    </lineage>
</organism>
<dbReference type="AlphaFoldDB" id="A0A562IK43"/>
<evidence type="ECO:0000313" key="3">
    <source>
        <dbReference type="EMBL" id="TWH71063.1"/>
    </source>
</evidence>
<dbReference type="Pfam" id="PF00571">
    <property type="entry name" value="CBS"/>
    <property type="match status" value="1"/>
</dbReference>